<keyword evidence="2" id="KW-1185">Reference proteome</keyword>
<organism evidence="1 2">
    <name type="scientific">Thalictrum thalictroides</name>
    <name type="common">Rue-anemone</name>
    <name type="synonym">Anemone thalictroides</name>
    <dbReference type="NCBI Taxonomy" id="46969"/>
    <lineage>
        <taxon>Eukaryota</taxon>
        <taxon>Viridiplantae</taxon>
        <taxon>Streptophyta</taxon>
        <taxon>Embryophyta</taxon>
        <taxon>Tracheophyta</taxon>
        <taxon>Spermatophyta</taxon>
        <taxon>Magnoliopsida</taxon>
        <taxon>Ranunculales</taxon>
        <taxon>Ranunculaceae</taxon>
        <taxon>Thalictroideae</taxon>
        <taxon>Thalictrum</taxon>
    </lineage>
</organism>
<name>A0A7J6UW77_THATH</name>
<comment type="caution">
    <text evidence="1">The sequence shown here is derived from an EMBL/GenBank/DDBJ whole genome shotgun (WGS) entry which is preliminary data.</text>
</comment>
<gene>
    <name evidence="1" type="ORF">FRX31_033672</name>
</gene>
<evidence type="ECO:0000313" key="1">
    <source>
        <dbReference type="EMBL" id="KAF5176741.1"/>
    </source>
</evidence>
<protein>
    <submittedName>
        <fullName evidence="1">Uncharacterized protein</fullName>
    </submittedName>
</protein>
<reference evidence="1 2" key="1">
    <citation type="submission" date="2020-06" db="EMBL/GenBank/DDBJ databases">
        <title>Transcriptomic and genomic resources for Thalictrum thalictroides and T. hernandezii: Facilitating candidate gene discovery in an emerging model plant lineage.</title>
        <authorList>
            <person name="Arias T."/>
            <person name="Riano-Pachon D.M."/>
            <person name="Di Stilio V.S."/>
        </authorList>
    </citation>
    <scope>NUCLEOTIDE SEQUENCE [LARGE SCALE GENOMIC DNA]</scope>
    <source>
        <strain evidence="2">cv. WT478/WT964</strain>
        <tissue evidence="1">Leaves</tissue>
    </source>
</reference>
<dbReference type="Proteomes" id="UP000554482">
    <property type="component" value="Unassembled WGS sequence"/>
</dbReference>
<accession>A0A7J6UW77</accession>
<dbReference type="EMBL" id="JABWDY010042310">
    <property type="protein sequence ID" value="KAF5176741.1"/>
    <property type="molecule type" value="Genomic_DNA"/>
</dbReference>
<dbReference type="AlphaFoldDB" id="A0A7J6UW77"/>
<evidence type="ECO:0000313" key="2">
    <source>
        <dbReference type="Proteomes" id="UP000554482"/>
    </source>
</evidence>
<feature type="non-terminal residue" evidence="1">
    <location>
        <position position="61"/>
    </location>
</feature>
<sequence length="61" mass="6899">MGFPEVNACLGKNISGDFVNIGFKQGHFAFNLRGRKKLREGLKNRGDLTKINRSTKMNEIM</sequence>
<proteinExistence type="predicted"/>